<proteinExistence type="predicted"/>
<keyword evidence="3" id="KW-1185">Reference proteome</keyword>
<accession>A0ABW8JW25</accession>
<feature type="compositionally biased region" description="Acidic residues" evidence="1">
    <location>
        <begin position="64"/>
        <end position="75"/>
    </location>
</feature>
<dbReference type="RefSeq" id="WP_404634782.1">
    <property type="nucleotide sequence ID" value="NZ_JADIKM010000004.1"/>
</dbReference>
<dbReference type="EMBL" id="JADIKM010000004">
    <property type="protein sequence ID" value="MFK2905356.1"/>
    <property type="molecule type" value="Genomic_DNA"/>
</dbReference>
<gene>
    <name evidence="2" type="ORF">ISP17_15440</name>
</gene>
<evidence type="ECO:0000313" key="3">
    <source>
        <dbReference type="Proteomes" id="UP001620460"/>
    </source>
</evidence>
<dbReference type="Proteomes" id="UP001620460">
    <property type="component" value="Unassembled WGS sequence"/>
</dbReference>
<feature type="compositionally biased region" description="Basic and acidic residues" evidence="1">
    <location>
        <begin position="76"/>
        <end position="89"/>
    </location>
</feature>
<evidence type="ECO:0000256" key="1">
    <source>
        <dbReference type="SAM" id="MobiDB-lite"/>
    </source>
</evidence>
<evidence type="ECO:0000313" key="2">
    <source>
        <dbReference type="EMBL" id="MFK2905356.1"/>
    </source>
</evidence>
<organism evidence="2 3">
    <name type="scientific">Dyella ginsengisoli</name>
    <dbReference type="NCBI Taxonomy" id="363848"/>
    <lineage>
        <taxon>Bacteria</taxon>
        <taxon>Pseudomonadati</taxon>
        <taxon>Pseudomonadota</taxon>
        <taxon>Gammaproteobacteria</taxon>
        <taxon>Lysobacterales</taxon>
        <taxon>Rhodanobacteraceae</taxon>
        <taxon>Dyella</taxon>
    </lineage>
</organism>
<reference evidence="2 3" key="1">
    <citation type="submission" date="2020-10" db="EMBL/GenBank/DDBJ databases">
        <title>Phylogeny of dyella-like bacteria.</title>
        <authorList>
            <person name="Fu J."/>
        </authorList>
    </citation>
    <scope>NUCLEOTIDE SEQUENCE [LARGE SCALE GENOMIC DNA]</scope>
    <source>
        <strain evidence="2 3">Gsoil3046</strain>
    </source>
</reference>
<sequence>MDVIDALEHLGEAACWNVAQASGAESGRASAVHASIASVSASVWDVAMLRALEGERLHVNVTPAEEDEEGDEDTPEKEGVSARDRHPAG</sequence>
<name>A0ABW8JW25_9GAMM</name>
<feature type="region of interest" description="Disordered" evidence="1">
    <location>
        <begin position="59"/>
        <end position="89"/>
    </location>
</feature>
<comment type="caution">
    <text evidence="2">The sequence shown here is derived from an EMBL/GenBank/DDBJ whole genome shotgun (WGS) entry which is preliminary data.</text>
</comment>
<protein>
    <submittedName>
        <fullName evidence="2">Uncharacterized protein</fullName>
    </submittedName>
</protein>